<evidence type="ECO:0000313" key="2">
    <source>
        <dbReference type="EMBL" id="TFY63470.1"/>
    </source>
</evidence>
<comment type="caution">
    <text evidence="2">The sequence shown here is derived from an EMBL/GenBank/DDBJ whole genome shotgun (WGS) entry which is preliminary data.</text>
</comment>
<dbReference type="EMBL" id="SEKV01000129">
    <property type="protein sequence ID" value="TFY63470.1"/>
    <property type="molecule type" value="Genomic_DNA"/>
</dbReference>
<organism evidence="2 3">
    <name type="scientific">Rhodofomes roseus</name>
    <dbReference type="NCBI Taxonomy" id="34475"/>
    <lineage>
        <taxon>Eukaryota</taxon>
        <taxon>Fungi</taxon>
        <taxon>Dikarya</taxon>
        <taxon>Basidiomycota</taxon>
        <taxon>Agaricomycotina</taxon>
        <taxon>Agaricomycetes</taxon>
        <taxon>Polyporales</taxon>
        <taxon>Rhodofomes</taxon>
    </lineage>
</organism>
<sequence>MCYHLVYYDEEREAASPPPEATLGLKPSALRETVDTKLNELIDERYHLSRRICSLQRLRNSVAPIHRLPMELLVEWRALAFSTPRLWTYIPLWQCDLARLFLTCSKDLLVKCVTKQLPPPESGIEGSKPLLQALLPLERLQSLHVALSDPFDMEVLLEFLTQPEAPHLENLELLTKDLEPGQLSPLDQSLTRTPPTPFLANTVPKLRSVVMENISFRFRYGIFTNLTQLKVFDVDAHVPPVDLFLNVLDLCPHLEILKYCSKLWSSARTAASARSRPVVLSRLLELALEYQPSAWVTFVLGSVDLTATHARVQLTQHNEANFSFLPADMARVPSLAALIRTLTITFFDFNDARGTLASRRAGGRPRADGQHCTSQHQMDIQ</sequence>
<feature type="compositionally biased region" description="Polar residues" evidence="1">
    <location>
        <begin position="371"/>
        <end position="381"/>
    </location>
</feature>
<gene>
    <name evidence="2" type="ORF">EVJ58_g3246</name>
</gene>
<dbReference type="Proteomes" id="UP000298390">
    <property type="component" value="Unassembled WGS sequence"/>
</dbReference>
<accession>A0A4Y9YNM9</accession>
<feature type="region of interest" description="Disordered" evidence="1">
    <location>
        <begin position="358"/>
        <end position="381"/>
    </location>
</feature>
<reference evidence="2 3" key="1">
    <citation type="submission" date="2019-01" db="EMBL/GenBank/DDBJ databases">
        <title>Genome sequencing of the rare red list fungi Fomitopsis rosea.</title>
        <authorList>
            <person name="Buettner E."/>
            <person name="Kellner H."/>
        </authorList>
    </citation>
    <scope>NUCLEOTIDE SEQUENCE [LARGE SCALE GENOMIC DNA]</scope>
    <source>
        <strain evidence="2 3">DSM 105464</strain>
    </source>
</reference>
<dbReference type="AlphaFoldDB" id="A0A4Y9YNM9"/>
<proteinExistence type="predicted"/>
<dbReference type="STRING" id="34475.A0A4Y9YNM9"/>
<evidence type="ECO:0000256" key="1">
    <source>
        <dbReference type="SAM" id="MobiDB-lite"/>
    </source>
</evidence>
<evidence type="ECO:0000313" key="3">
    <source>
        <dbReference type="Proteomes" id="UP000298390"/>
    </source>
</evidence>
<protein>
    <recommendedName>
        <fullName evidence="4">F-box domain-containing protein</fullName>
    </recommendedName>
</protein>
<evidence type="ECO:0008006" key="4">
    <source>
        <dbReference type="Google" id="ProtNLM"/>
    </source>
</evidence>
<name>A0A4Y9YNM9_9APHY</name>